<evidence type="ECO:0000313" key="1">
    <source>
        <dbReference type="EMBL" id="KOS36130.1"/>
    </source>
</evidence>
<sequence>VYSIEIVNASRRQ</sequence>
<comment type="caution">
    <text evidence="1">The sequence shown here is derived from an EMBL/GenBank/DDBJ whole genome shotgun (WGS) entry which is preliminary data.</text>
</comment>
<keyword evidence="2" id="KW-1185">Reference proteome</keyword>
<feature type="non-terminal residue" evidence="1">
    <location>
        <position position="1"/>
    </location>
</feature>
<name>A0A0M8NXE9_9EURO</name>
<gene>
    <name evidence="1" type="ORF">ACN38_g13169</name>
</gene>
<organism evidence="1 2">
    <name type="scientific">Penicillium nordicum</name>
    <dbReference type="NCBI Taxonomy" id="229535"/>
    <lineage>
        <taxon>Eukaryota</taxon>
        <taxon>Fungi</taxon>
        <taxon>Dikarya</taxon>
        <taxon>Ascomycota</taxon>
        <taxon>Pezizomycotina</taxon>
        <taxon>Eurotiomycetes</taxon>
        <taxon>Eurotiomycetidae</taxon>
        <taxon>Eurotiales</taxon>
        <taxon>Aspergillaceae</taxon>
        <taxon>Penicillium</taxon>
    </lineage>
</organism>
<dbReference type="Proteomes" id="UP000037696">
    <property type="component" value="Unassembled WGS sequence"/>
</dbReference>
<dbReference type="EMBL" id="LHQQ01000729">
    <property type="protein sequence ID" value="KOS36130.1"/>
    <property type="molecule type" value="Genomic_DNA"/>
</dbReference>
<reference evidence="1 2" key="1">
    <citation type="submission" date="2015-08" db="EMBL/GenBank/DDBJ databases">
        <title>Genome sequencing of Penicillium nordicum.</title>
        <authorList>
            <person name="Nguyen H.D."/>
            <person name="Seifert K.A."/>
        </authorList>
    </citation>
    <scope>NUCLEOTIDE SEQUENCE [LARGE SCALE GENOMIC DNA]</scope>
    <source>
        <strain evidence="1 2">DAOMC 185683</strain>
    </source>
</reference>
<evidence type="ECO:0000313" key="2">
    <source>
        <dbReference type="Proteomes" id="UP000037696"/>
    </source>
</evidence>
<accession>A0A0M8NXE9</accession>
<protein>
    <submittedName>
        <fullName evidence="1">Uncharacterized protein</fullName>
    </submittedName>
</protein>
<proteinExistence type="predicted"/>